<proteinExistence type="predicted"/>
<keyword evidence="4" id="KW-1185">Reference proteome</keyword>
<dbReference type="Pfam" id="PF00657">
    <property type="entry name" value="Lipase_GDSL"/>
    <property type="match status" value="1"/>
</dbReference>
<dbReference type="AlphaFoldDB" id="A0A1M4X019"/>
<dbReference type="PANTHER" id="PTHR45648:SF22">
    <property type="entry name" value="GDSL LIPASE_ACYLHYDROLASE FAMILY PROTEIN (AFU_ORTHOLOGUE AFUA_4G14700)"/>
    <property type="match status" value="1"/>
</dbReference>
<feature type="signal peptide" evidence="2">
    <location>
        <begin position="1"/>
        <end position="25"/>
    </location>
</feature>
<keyword evidence="1" id="KW-0378">Hydrolase</keyword>
<accession>A0A1M4X019</accession>
<reference evidence="3 4" key="1">
    <citation type="submission" date="2016-11" db="EMBL/GenBank/DDBJ databases">
        <authorList>
            <person name="Jaros S."/>
            <person name="Januszkiewicz K."/>
            <person name="Wedrychowicz H."/>
        </authorList>
    </citation>
    <scope>NUCLEOTIDE SEQUENCE [LARGE SCALE GENOMIC DNA]</scope>
    <source>
        <strain evidence="3 4">DSM 16112</strain>
    </source>
</reference>
<feature type="chain" id="PRO_5012657458" evidence="2">
    <location>
        <begin position="26"/>
        <end position="399"/>
    </location>
</feature>
<dbReference type="InterPro" id="IPR051058">
    <property type="entry name" value="GDSL_Est/Lipase"/>
</dbReference>
<dbReference type="RefSeq" id="WP_073355226.1">
    <property type="nucleotide sequence ID" value="NZ_FQUZ01000008.1"/>
</dbReference>
<name>A0A1M4X019_9BURK</name>
<dbReference type="PANTHER" id="PTHR45648">
    <property type="entry name" value="GDSL LIPASE/ACYLHYDROLASE FAMILY PROTEIN (AFU_ORTHOLOGUE AFUA_4G14700)"/>
    <property type="match status" value="1"/>
</dbReference>
<dbReference type="PROSITE" id="PS51257">
    <property type="entry name" value="PROKAR_LIPOPROTEIN"/>
    <property type="match status" value="1"/>
</dbReference>
<evidence type="ECO:0000313" key="3">
    <source>
        <dbReference type="EMBL" id="SHE86861.1"/>
    </source>
</evidence>
<sequence length="399" mass="41642">MSTSFKTLLASACAAMLLVACGGNDAPSAAFTSVKIVGDSLSDTGAYGLRNTVQSSTGTPYPLWVDLIANDTTQVPLCNFYQATALTQFNTLPGCGNHAVAGGRIQHPAQGTALSIPQQLADLRAQVGQAGFDAHALVLINGGGNDGGDLIAAYLQLAQSTLVGQGAAGVYAYAQFLAPVLGDAVLAPQQLQALAQPGGAEAAAISYMQALAQRLTADIQTQVLNAGAQHVVVVTVPDLSRTPRLRTILQALVAGQVTAGASALQAQQQAASLQTLFQNWVLAFNHELKANFADHPQVAVADIFEQLGQWEANPAQYGLDNATTAVCPPVQAPSAQNPLPVYDVRQCTDTALDALAPAQQLAAGWWNRYAFADDFHPTPRGHELMADAVRSALQAKGWH</sequence>
<dbReference type="EMBL" id="FQUZ01000008">
    <property type="protein sequence ID" value="SHE86861.1"/>
    <property type="molecule type" value="Genomic_DNA"/>
</dbReference>
<dbReference type="OrthoDB" id="5292073at2"/>
<dbReference type="SUPFAM" id="SSF52266">
    <property type="entry name" value="SGNH hydrolase"/>
    <property type="match status" value="1"/>
</dbReference>
<dbReference type="InterPro" id="IPR036514">
    <property type="entry name" value="SGNH_hydro_sf"/>
</dbReference>
<organism evidence="3 4">
    <name type="scientific">Lampropedia hyalina DSM 16112</name>
    <dbReference type="NCBI Taxonomy" id="1122156"/>
    <lineage>
        <taxon>Bacteria</taxon>
        <taxon>Pseudomonadati</taxon>
        <taxon>Pseudomonadota</taxon>
        <taxon>Betaproteobacteria</taxon>
        <taxon>Burkholderiales</taxon>
        <taxon>Comamonadaceae</taxon>
        <taxon>Lampropedia</taxon>
    </lineage>
</organism>
<evidence type="ECO:0000313" key="4">
    <source>
        <dbReference type="Proteomes" id="UP000184327"/>
    </source>
</evidence>
<gene>
    <name evidence="3" type="ORF">SAMN02745117_00958</name>
</gene>
<dbReference type="GO" id="GO:0016788">
    <property type="term" value="F:hydrolase activity, acting on ester bonds"/>
    <property type="evidence" value="ECO:0007669"/>
    <property type="project" value="InterPro"/>
</dbReference>
<dbReference type="Gene3D" id="3.40.50.1110">
    <property type="entry name" value="SGNH hydrolase"/>
    <property type="match status" value="1"/>
</dbReference>
<dbReference type="STRING" id="1122156.SAMN02745117_00958"/>
<dbReference type="InterPro" id="IPR001087">
    <property type="entry name" value="GDSL"/>
</dbReference>
<evidence type="ECO:0000256" key="2">
    <source>
        <dbReference type="SAM" id="SignalP"/>
    </source>
</evidence>
<evidence type="ECO:0000256" key="1">
    <source>
        <dbReference type="ARBA" id="ARBA00022801"/>
    </source>
</evidence>
<protein>
    <submittedName>
        <fullName evidence="3">Phospholipase/lecithinase/hemolysin</fullName>
    </submittedName>
</protein>
<dbReference type="Proteomes" id="UP000184327">
    <property type="component" value="Unassembled WGS sequence"/>
</dbReference>
<keyword evidence="2" id="KW-0732">Signal</keyword>